<gene>
    <name evidence="2" type="ORF">RGD00_03135</name>
</gene>
<dbReference type="EC" id="2.4.-.-" evidence="2"/>
<dbReference type="PANTHER" id="PTHR43685">
    <property type="entry name" value="GLYCOSYLTRANSFERASE"/>
    <property type="match status" value="1"/>
</dbReference>
<accession>A0ABU1F428</accession>
<comment type="caution">
    <text evidence="2">The sequence shown here is derived from an EMBL/GenBank/DDBJ whole genome shotgun (WGS) entry which is preliminary data.</text>
</comment>
<dbReference type="Proteomes" id="UP001247754">
    <property type="component" value="Unassembled WGS sequence"/>
</dbReference>
<keyword evidence="3" id="KW-1185">Reference proteome</keyword>
<dbReference type="InterPro" id="IPR029044">
    <property type="entry name" value="Nucleotide-diphossugar_trans"/>
</dbReference>
<reference evidence="2 3" key="1">
    <citation type="submission" date="2023-09" db="EMBL/GenBank/DDBJ databases">
        <title>Xinfangfangia sedmenti sp. nov., isolated the sedment.</title>
        <authorList>
            <person name="Xu L."/>
        </authorList>
    </citation>
    <scope>NUCLEOTIDE SEQUENCE [LARGE SCALE GENOMIC DNA]</scope>
    <source>
        <strain evidence="2 3">LG-4</strain>
    </source>
</reference>
<dbReference type="EMBL" id="JAVKPH010000002">
    <property type="protein sequence ID" value="MDR5651584.1"/>
    <property type="molecule type" value="Genomic_DNA"/>
</dbReference>
<protein>
    <submittedName>
        <fullName evidence="2">Glycosyltransferase</fullName>
        <ecNumber evidence="2">2.4.-.-</ecNumber>
    </submittedName>
</protein>
<feature type="domain" description="Glycosyltransferase 2-like" evidence="1">
    <location>
        <begin position="8"/>
        <end position="100"/>
    </location>
</feature>
<dbReference type="PANTHER" id="PTHR43685:SF2">
    <property type="entry name" value="GLYCOSYLTRANSFERASE 2-LIKE DOMAIN-CONTAINING PROTEIN"/>
    <property type="match status" value="1"/>
</dbReference>
<organism evidence="2 3">
    <name type="scientific">Ruixingdingia sedimenti</name>
    <dbReference type="NCBI Taxonomy" id="3073604"/>
    <lineage>
        <taxon>Bacteria</taxon>
        <taxon>Pseudomonadati</taxon>
        <taxon>Pseudomonadota</taxon>
        <taxon>Alphaproteobacteria</taxon>
        <taxon>Rhodobacterales</taxon>
        <taxon>Paracoccaceae</taxon>
        <taxon>Ruixingdingia</taxon>
    </lineage>
</organism>
<dbReference type="InterPro" id="IPR001173">
    <property type="entry name" value="Glyco_trans_2-like"/>
</dbReference>
<evidence type="ECO:0000313" key="2">
    <source>
        <dbReference type="EMBL" id="MDR5651584.1"/>
    </source>
</evidence>
<keyword evidence="2" id="KW-0808">Transferase</keyword>
<name>A0ABU1F428_9RHOB</name>
<keyword evidence="2" id="KW-0328">Glycosyltransferase</keyword>
<dbReference type="SUPFAM" id="SSF53448">
    <property type="entry name" value="Nucleotide-diphospho-sugar transferases"/>
    <property type="match status" value="1"/>
</dbReference>
<dbReference type="RefSeq" id="WP_310455802.1">
    <property type="nucleotide sequence ID" value="NZ_JAVKPH010000002.1"/>
</dbReference>
<dbReference type="Pfam" id="PF00535">
    <property type="entry name" value="Glycos_transf_2"/>
    <property type="match status" value="1"/>
</dbReference>
<dbReference type="Gene3D" id="3.90.550.10">
    <property type="entry name" value="Spore Coat Polysaccharide Biosynthesis Protein SpsA, Chain A"/>
    <property type="match status" value="1"/>
</dbReference>
<dbReference type="GO" id="GO:0016757">
    <property type="term" value="F:glycosyltransferase activity"/>
    <property type="evidence" value="ECO:0007669"/>
    <property type="project" value="UniProtKB-KW"/>
</dbReference>
<sequence>MSTDAGLTIVIPTKDRPDFLRAAVASALAALPPDGEVVVVDDRGRVPAADALAALADPRLRVVVSNRTPGPSGARNCGVAAASGATVLFLDDDDLMRPGYPGWVATFRAAHPAVSYGFSAIERFAGPPPDPVAPYAAAGFALLDDAPFRRRLAGLGCGFWIDRGAFVRTGGIAEDIRVNEDTEFAVRLLSAGMRGVRATAPGVLVRDHAATPASGNAGHLTHRSTAAERAGYFGAILDRHADWLQGQPAIRHHLLQRRLKLLARAGDRATAAQVLASPAAAEWRIPLRLYFAACRLGDRLRGR</sequence>
<proteinExistence type="predicted"/>
<evidence type="ECO:0000313" key="3">
    <source>
        <dbReference type="Proteomes" id="UP001247754"/>
    </source>
</evidence>
<dbReference type="InterPro" id="IPR050834">
    <property type="entry name" value="Glycosyltransf_2"/>
</dbReference>
<dbReference type="CDD" id="cd00761">
    <property type="entry name" value="Glyco_tranf_GTA_type"/>
    <property type="match status" value="1"/>
</dbReference>
<evidence type="ECO:0000259" key="1">
    <source>
        <dbReference type="Pfam" id="PF00535"/>
    </source>
</evidence>